<evidence type="ECO:0000313" key="2">
    <source>
        <dbReference type="EMBL" id="PXY19384.1"/>
    </source>
</evidence>
<reference evidence="2 3" key="1">
    <citation type="submission" date="2016-07" db="EMBL/GenBank/DDBJ databases">
        <title>Draft genome sequence of Prauserella muralis DSM 45305, isolated from a mould-covered wall in an indoor environment.</title>
        <authorList>
            <person name="Ruckert C."/>
            <person name="Albersmeier A."/>
            <person name="Jiang C.-L."/>
            <person name="Jiang Y."/>
            <person name="Kalinowski J."/>
            <person name="Schneider O."/>
            <person name="Winkler A."/>
            <person name="Zotchev S.B."/>
        </authorList>
    </citation>
    <scope>NUCLEOTIDE SEQUENCE [LARGE SCALE GENOMIC DNA]</scope>
    <source>
        <strain evidence="2 3">DSM 45305</strain>
    </source>
</reference>
<accession>A0A2V4AHI7</accession>
<dbReference type="AlphaFoldDB" id="A0A2V4AHI7"/>
<name>A0A2V4AHI7_9PSEU</name>
<dbReference type="Proteomes" id="UP000249915">
    <property type="component" value="Unassembled WGS sequence"/>
</dbReference>
<dbReference type="RefSeq" id="WP_112285314.1">
    <property type="nucleotide sequence ID" value="NZ_MASW01000007.1"/>
</dbReference>
<evidence type="ECO:0000256" key="1">
    <source>
        <dbReference type="SAM" id="MobiDB-lite"/>
    </source>
</evidence>
<proteinExistence type="predicted"/>
<gene>
    <name evidence="2" type="ORF">BAY60_32055</name>
</gene>
<comment type="caution">
    <text evidence="2">The sequence shown here is derived from an EMBL/GenBank/DDBJ whole genome shotgun (WGS) entry which is preliminary data.</text>
</comment>
<feature type="compositionally biased region" description="Polar residues" evidence="1">
    <location>
        <begin position="39"/>
        <end position="49"/>
    </location>
</feature>
<sequence>MHERRARRRPEWLRWACLGAAALALGVFVVAQRQSIDVSYGRSPSSSDGVQEGSAGELSDATVPPVDEMTAMLRANDVVRLPGSIARWDTRRVRAAIGGRDVRILVAPPGLDEAERDRVRDVDNATIRVIGLRVTGDVYQATADSLPGWRSQFATGDVTSLLLTMIAGLHDEPSPPDVDLLRWREPAAAEIGRVAAALRERGTYVGEGATVTRVPAERARSALPGGALFVVLPQQPFTAALPRFGPALTRLFPGRPIVVQYGSWIEYHGPRAAGFAEVAAASFYAQFGDRLSTYAYPQSAVLGAYLDRVTDVRYAGLFDRPLPYQPPDPLRVALPALPWVFAGCVAVFVVLSVRPGRRSSVVAERRGSPARLAGLTALAVEVSALTDGPSDAALTRAITALTAAREALGRRLAEPHVHALLDQAEAELADTARLLGRKDYRPDVYLRGALA</sequence>
<organism evidence="2 3">
    <name type="scientific">Prauserella muralis</name>
    <dbReference type="NCBI Taxonomy" id="588067"/>
    <lineage>
        <taxon>Bacteria</taxon>
        <taxon>Bacillati</taxon>
        <taxon>Actinomycetota</taxon>
        <taxon>Actinomycetes</taxon>
        <taxon>Pseudonocardiales</taxon>
        <taxon>Pseudonocardiaceae</taxon>
        <taxon>Prauserella</taxon>
    </lineage>
</organism>
<dbReference type="OrthoDB" id="3341722at2"/>
<keyword evidence="3" id="KW-1185">Reference proteome</keyword>
<evidence type="ECO:0000313" key="3">
    <source>
        <dbReference type="Proteomes" id="UP000249915"/>
    </source>
</evidence>
<dbReference type="EMBL" id="MASW01000007">
    <property type="protein sequence ID" value="PXY19384.1"/>
    <property type="molecule type" value="Genomic_DNA"/>
</dbReference>
<protein>
    <submittedName>
        <fullName evidence="2">Uncharacterized protein</fullName>
    </submittedName>
</protein>
<feature type="region of interest" description="Disordered" evidence="1">
    <location>
        <begin position="39"/>
        <end position="63"/>
    </location>
</feature>